<dbReference type="AlphaFoldDB" id="A0A1J7BKX4"/>
<dbReference type="STRING" id="1428644.BIV57_00430"/>
<name>A0A1J7BKX4_9ACTN</name>
<dbReference type="Proteomes" id="UP000243342">
    <property type="component" value="Unassembled WGS sequence"/>
</dbReference>
<evidence type="ECO:0000313" key="1">
    <source>
        <dbReference type="EMBL" id="OIV39347.1"/>
    </source>
</evidence>
<keyword evidence="2" id="KW-1185">Reference proteome</keyword>
<comment type="caution">
    <text evidence="1">The sequence shown here is derived from an EMBL/GenBank/DDBJ whole genome shotgun (WGS) entry which is preliminary data.</text>
</comment>
<protein>
    <submittedName>
        <fullName evidence="1">Uncharacterized protein</fullName>
    </submittedName>
</protein>
<organism evidence="1 2">
    <name type="scientific">Mangrovactinospora gilvigrisea</name>
    <dbReference type="NCBI Taxonomy" id="1428644"/>
    <lineage>
        <taxon>Bacteria</taxon>
        <taxon>Bacillati</taxon>
        <taxon>Actinomycetota</taxon>
        <taxon>Actinomycetes</taxon>
        <taxon>Kitasatosporales</taxon>
        <taxon>Streptomycetaceae</taxon>
        <taxon>Mangrovactinospora</taxon>
    </lineage>
</organism>
<proteinExistence type="predicted"/>
<dbReference type="EMBL" id="MLCF01000002">
    <property type="protein sequence ID" value="OIV39347.1"/>
    <property type="molecule type" value="Genomic_DNA"/>
</dbReference>
<accession>A0A1J7BKX4</accession>
<gene>
    <name evidence="1" type="ORF">BIV57_00430</name>
</gene>
<evidence type="ECO:0000313" key="2">
    <source>
        <dbReference type="Proteomes" id="UP000243342"/>
    </source>
</evidence>
<sequence length="160" mass="17222">MMATPTLHHTTARALIEAPLFARLAGRVARENAMPDELAQRIVEQALVFLVAAARNRAHRGKPIAPSALVDIGWHTFILYTAEYSRFCERALGGMVHHAPTDDGRPLEDPLVVQQRTLVALAATGYPVDEDLWAAHGADCNESGGGGTCTQCHQGCVDSP</sequence>
<reference evidence="1 2" key="1">
    <citation type="submission" date="2016-10" db="EMBL/GenBank/DDBJ databases">
        <title>Genome sequence of Streptomyces gilvigriseus MUSC 26.</title>
        <authorList>
            <person name="Lee L.-H."/>
            <person name="Ser H.-L."/>
        </authorList>
    </citation>
    <scope>NUCLEOTIDE SEQUENCE [LARGE SCALE GENOMIC DNA]</scope>
    <source>
        <strain evidence="1 2">MUSC 26</strain>
    </source>
</reference>